<reference evidence="1 2" key="1">
    <citation type="submission" date="2023-05" db="EMBL/GenBank/DDBJ databases">
        <title>B98-5 Cell Line De Novo Hybrid Assembly: An Optical Mapping Approach.</title>
        <authorList>
            <person name="Kananen K."/>
            <person name="Auerbach J.A."/>
            <person name="Kautto E."/>
            <person name="Blachly J.S."/>
        </authorList>
    </citation>
    <scope>NUCLEOTIDE SEQUENCE [LARGE SCALE GENOMIC DNA]</scope>
    <source>
        <strain evidence="1">B95-8</strain>
        <tissue evidence="1">Cell line</tissue>
    </source>
</reference>
<comment type="caution">
    <text evidence="1">The sequence shown here is derived from an EMBL/GenBank/DDBJ whole genome shotgun (WGS) entry which is preliminary data.</text>
</comment>
<evidence type="ECO:0000313" key="1">
    <source>
        <dbReference type="EMBL" id="KAK2095905.1"/>
    </source>
</evidence>
<accession>A0ABQ9UGK4</accession>
<dbReference type="Proteomes" id="UP001266305">
    <property type="component" value="Unassembled WGS sequence"/>
</dbReference>
<feature type="non-terminal residue" evidence="1">
    <location>
        <position position="62"/>
    </location>
</feature>
<protein>
    <submittedName>
        <fullName evidence="1">Keratin, type I cytoskeletal 19</fullName>
    </submittedName>
</protein>
<dbReference type="EMBL" id="JASSZA010000012">
    <property type="protein sequence ID" value="KAK2095905.1"/>
    <property type="molecule type" value="Genomic_DNA"/>
</dbReference>
<name>A0ABQ9UGK4_SAGOE</name>
<gene>
    <name evidence="1" type="primary">KRT19_7</name>
    <name evidence="1" type="ORF">P7K49_024939</name>
</gene>
<sequence>MHGSSRGRGVSMSSARFMSLSFSEGYSGGYDGVLAASNELLAGKEKLTMQNLNNHLGLLPGK</sequence>
<organism evidence="1 2">
    <name type="scientific">Saguinus oedipus</name>
    <name type="common">Cotton-top tamarin</name>
    <name type="synonym">Oedipomidas oedipus</name>
    <dbReference type="NCBI Taxonomy" id="9490"/>
    <lineage>
        <taxon>Eukaryota</taxon>
        <taxon>Metazoa</taxon>
        <taxon>Chordata</taxon>
        <taxon>Craniata</taxon>
        <taxon>Vertebrata</taxon>
        <taxon>Euteleostomi</taxon>
        <taxon>Mammalia</taxon>
        <taxon>Eutheria</taxon>
        <taxon>Euarchontoglires</taxon>
        <taxon>Primates</taxon>
        <taxon>Haplorrhini</taxon>
        <taxon>Platyrrhini</taxon>
        <taxon>Cebidae</taxon>
        <taxon>Callitrichinae</taxon>
        <taxon>Saguinus</taxon>
    </lineage>
</organism>
<keyword evidence="2" id="KW-1185">Reference proteome</keyword>
<evidence type="ECO:0000313" key="2">
    <source>
        <dbReference type="Proteomes" id="UP001266305"/>
    </source>
</evidence>
<proteinExistence type="predicted"/>